<gene>
    <name evidence="1" type="ORF">ATY41_11515</name>
</gene>
<name>A0A1E2SJP6_LEIXY</name>
<organism evidence="1 2">
    <name type="scientific">Leifsonia xyli subsp. xyli</name>
    <dbReference type="NCBI Taxonomy" id="59736"/>
    <lineage>
        <taxon>Bacteria</taxon>
        <taxon>Bacillati</taxon>
        <taxon>Actinomycetota</taxon>
        <taxon>Actinomycetes</taxon>
        <taxon>Micrococcales</taxon>
        <taxon>Microbacteriaceae</taxon>
        <taxon>Leifsonia</taxon>
    </lineage>
</organism>
<proteinExistence type="predicted"/>
<protein>
    <recommendedName>
        <fullName evidence="3">Transposase</fullName>
    </recommendedName>
</protein>
<sequence length="71" mass="7945">MSRLRRSAGKRKYTQAEREAFFVIFKESRSTTIAARELGFNPATCAQWVRKAGLARCDVQGGCFGDTVVRS</sequence>
<dbReference type="Pfam" id="PF01527">
    <property type="entry name" value="HTH_Tnp_1"/>
    <property type="match status" value="1"/>
</dbReference>
<accession>A0A1E2SJP6</accession>
<dbReference type="GO" id="GO:0003677">
    <property type="term" value="F:DNA binding"/>
    <property type="evidence" value="ECO:0007669"/>
    <property type="project" value="InterPro"/>
</dbReference>
<dbReference type="GO" id="GO:0006313">
    <property type="term" value="P:DNA transposition"/>
    <property type="evidence" value="ECO:0007669"/>
    <property type="project" value="InterPro"/>
</dbReference>
<dbReference type="EMBL" id="LNZG01000022">
    <property type="protein sequence ID" value="ODA90085.1"/>
    <property type="molecule type" value="Genomic_DNA"/>
</dbReference>
<evidence type="ECO:0000313" key="2">
    <source>
        <dbReference type="Proteomes" id="UP000094426"/>
    </source>
</evidence>
<dbReference type="AlphaFoldDB" id="A0A1E2SJP6"/>
<dbReference type="GO" id="GO:0004803">
    <property type="term" value="F:transposase activity"/>
    <property type="evidence" value="ECO:0007669"/>
    <property type="project" value="InterPro"/>
</dbReference>
<dbReference type="RefSeq" id="WP_041767867.1">
    <property type="nucleotide sequence ID" value="NZ_LNZG01000022.1"/>
</dbReference>
<dbReference type="Proteomes" id="UP000094426">
    <property type="component" value="Unassembled WGS sequence"/>
</dbReference>
<reference evidence="2" key="1">
    <citation type="submission" date="2015-11" db="EMBL/GenBank/DDBJ databases">
        <authorList>
            <person name="Wang J."/>
            <person name="Wang L."/>
            <person name="Wang F."/>
            <person name="Cao G."/>
        </authorList>
    </citation>
    <scope>NUCLEOTIDE SEQUENCE [LARGE SCALE GENOMIC DNA]</scope>
    <source>
        <strain evidence="2">gdw1</strain>
    </source>
</reference>
<evidence type="ECO:0000313" key="1">
    <source>
        <dbReference type="EMBL" id="ODA90085.1"/>
    </source>
</evidence>
<comment type="caution">
    <text evidence="1">The sequence shown here is derived from an EMBL/GenBank/DDBJ whole genome shotgun (WGS) entry which is preliminary data.</text>
</comment>
<dbReference type="InterPro" id="IPR002514">
    <property type="entry name" value="Transposase_8"/>
</dbReference>
<evidence type="ECO:0008006" key="3">
    <source>
        <dbReference type="Google" id="ProtNLM"/>
    </source>
</evidence>